<dbReference type="PROSITE" id="PS51257">
    <property type="entry name" value="PROKAR_LIPOPROTEIN"/>
    <property type="match status" value="1"/>
</dbReference>
<dbReference type="AlphaFoldDB" id="A0A4R1K2T9"/>
<accession>A0A4R1K2T9</accession>
<evidence type="ECO:0000256" key="1">
    <source>
        <dbReference type="SAM" id="MobiDB-lite"/>
    </source>
</evidence>
<dbReference type="Proteomes" id="UP000295565">
    <property type="component" value="Unassembled WGS sequence"/>
</dbReference>
<protein>
    <submittedName>
        <fullName evidence="2">Uncharacterized protein</fullName>
    </submittedName>
</protein>
<dbReference type="OrthoDB" id="6628213at2"/>
<feature type="compositionally biased region" description="Basic and acidic residues" evidence="1">
    <location>
        <begin position="193"/>
        <end position="206"/>
    </location>
</feature>
<organism evidence="2 3">
    <name type="scientific">Celerinatantimonas diazotrophica</name>
    <dbReference type="NCBI Taxonomy" id="412034"/>
    <lineage>
        <taxon>Bacteria</taxon>
        <taxon>Pseudomonadati</taxon>
        <taxon>Pseudomonadota</taxon>
        <taxon>Gammaproteobacteria</taxon>
        <taxon>Celerinatantimonadaceae</taxon>
        <taxon>Celerinatantimonas</taxon>
    </lineage>
</organism>
<dbReference type="RefSeq" id="WP_131912668.1">
    <property type="nucleotide sequence ID" value="NZ_OU594967.1"/>
</dbReference>
<dbReference type="EMBL" id="SMGD01000012">
    <property type="protein sequence ID" value="TCK58157.1"/>
    <property type="molecule type" value="Genomic_DNA"/>
</dbReference>
<comment type="caution">
    <text evidence="2">The sequence shown here is derived from an EMBL/GenBank/DDBJ whole genome shotgun (WGS) entry which is preliminary data.</text>
</comment>
<name>A0A4R1K2T9_9GAMM</name>
<feature type="region of interest" description="Disordered" evidence="1">
    <location>
        <begin position="193"/>
        <end position="214"/>
    </location>
</feature>
<feature type="region of interest" description="Disordered" evidence="1">
    <location>
        <begin position="279"/>
        <end position="298"/>
    </location>
</feature>
<gene>
    <name evidence="2" type="ORF">EV690_1866</name>
</gene>
<keyword evidence="3" id="KW-1185">Reference proteome</keyword>
<feature type="compositionally biased region" description="Basic and acidic residues" evidence="1">
    <location>
        <begin position="249"/>
        <end position="258"/>
    </location>
</feature>
<sequence length="579" mass="63282">MPKCNHPVGTACHCNSAQSCLTAIKVTTPNTTETFDGEHYLRANLIHEIAPLKDDKEQAVPVTINLIGSCLYGNDSDCPSGVVLDENGKVVQKLSASQTVNLTYQRDNHKAIPLLECFGYLCLSRSIDSIPYSFYKIRAHCCDGDEPEKNIFVTLFDDLKEIVLGHKVFTDITVAIHPQYSWTGSITLSWEKDEEQKEAQKEEKPKNKPAKKKPLSAIAHLLRDGFTIQGDLKVNAGGVTSEYTAKHTLKNDKEEKPPVKKKSEHSFEGSLAGLLSNTASEHTHSLSSSSDTSAIPPVSRDDSAARIQLLNAVTDVLVIVLLACYDQKGQDKIKMISYGFDSPEIKLQGSGQSVYRDGKYGIDSRLSISATPLFSAYVELDLLLALVASLSSGVGTVAYKAIQSTLDKLQKAYEAGNAPAYAGVKFNLKGALNFSTQGDGLLFEKKMDAPMAFSSLDTQTTVSFEGLGSVRAEAKVFIFHGLFDCKAKLTAIGHCELVTHNHGDETALDYVIYHDGIKAHVEITVSGGIHKGLQKHVFGSFDNADFNDHAKTYPYDWVLAQPKSKQDSTWKNTLFSFGA</sequence>
<feature type="region of interest" description="Disordered" evidence="1">
    <location>
        <begin position="245"/>
        <end position="267"/>
    </location>
</feature>
<evidence type="ECO:0000313" key="3">
    <source>
        <dbReference type="Proteomes" id="UP000295565"/>
    </source>
</evidence>
<proteinExistence type="predicted"/>
<reference evidence="2 3" key="1">
    <citation type="submission" date="2019-03" db="EMBL/GenBank/DDBJ databases">
        <title>Genomic Encyclopedia of Type Strains, Phase IV (KMG-IV): sequencing the most valuable type-strain genomes for metagenomic binning, comparative biology and taxonomic classification.</title>
        <authorList>
            <person name="Goeker M."/>
        </authorList>
    </citation>
    <scope>NUCLEOTIDE SEQUENCE [LARGE SCALE GENOMIC DNA]</scope>
    <source>
        <strain evidence="2 3">DSM 18577</strain>
    </source>
</reference>
<evidence type="ECO:0000313" key="2">
    <source>
        <dbReference type="EMBL" id="TCK58157.1"/>
    </source>
</evidence>